<comment type="caution">
    <text evidence="3">The sequence shown here is derived from an EMBL/GenBank/DDBJ whole genome shotgun (WGS) entry which is preliminary data.</text>
</comment>
<evidence type="ECO:0000313" key="4">
    <source>
        <dbReference type="Proteomes" id="UP001642360"/>
    </source>
</evidence>
<proteinExistence type="inferred from homology"/>
<dbReference type="EMBL" id="CAUOFW020007736">
    <property type="protein sequence ID" value="CAK9180492.1"/>
    <property type="molecule type" value="Genomic_DNA"/>
</dbReference>
<dbReference type="PANTHER" id="PTHR23024">
    <property type="entry name" value="ARYLACETAMIDE DEACETYLASE"/>
    <property type="match status" value="1"/>
</dbReference>
<protein>
    <recommendedName>
        <fullName evidence="2">Alpha/beta hydrolase fold-3 domain-containing protein</fullName>
    </recommendedName>
</protein>
<evidence type="ECO:0000259" key="2">
    <source>
        <dbReference type="Pfam" id="PF07859"/>
    </source>
</evidence>
<sequence>MASNKQVVKEVSGWLTVFDDGKVNRTWTGPPEVKFLMETVPPHEEFIDGVATRDVPIDLTSGLRVRIYIPEKSPDIPDKDKLPLILHFHGGGFCISQADWYLYYHFYTRLVRSVRAVCVSVYLRLAPEYRLPSACEDAYSAYLWLCAVARGELSEPWLESYVDFGHVFLVGDSTGGNLVHQVAARAGAFIETNPVRLAGGVAIHPGFIRAEASQSFSDIPDSPMLTRDMVNKFIALALPLGSTKDHPITCPMGPLAPPLAGLKLPPMLVVVAENDLLRDTELEYVEAMKKAGKEVEVLFEPEMGHSYYLNKLAIDVDPKTADQVDHLIKEIMNFINRH</sequence>
<dbReference type="PANTHER" id="PTHR23024:SF139">
    <property type="entry name" value="CARBOXYLESTERASE 15-RELATED"/>
    <property type="match status" value="1"/>
</dbReference>
<evidence type="ECO:0000256" key="1">
    <source>
        <dbReference type="ARBA" id="ARBA00010515"/>
    </source>
</evidence>
<dbReference type="SUPFAM" id="SSF53474">
    <property type="entry name" value="alpha/beta-Hydrolases"/>
    <property type="match status" value="1"/>
</dbReference>
<accession>A0ABC8UHN1</accession>
<evidence type="ECO:0000313" key="3">
    <source>
        <dbReference type="EMBL" id="CAK9180492.1"/>
    </source>
</evidence>
<dbReference type="Gene3D" id="3.40.50.1820">
    <property type="entry name" value="alpha/beta hydrolase"/>
    <property type="match status" value="1"/>
</dbReference>
<gene>
    <name evidence="3" type="ORF">ILEXP_LOCUS50495</name>
</gene>
<dbReference type="AlphaFoldDB" id="A0ABC8UHN1"/>
<dbReference type="InterPro" id="IPR029058">
    <property type="entry name" value="AB_hydrolase_fold"/>
</dbReference>
<reference evidence="3 4" key="1">
    <citation type="submission" date="2024-02" db="EMBL/GenBank/DDBJ databases">
        <authorList>
            <person name="Vignale AGUSTIN F."/>
            <person name="Sosa J E."/>
            <person name="Modenutti C."/>
        </authorList>
    </citation>
    <scope>NUCLEOTIDE SEQUENCE [LARGE SCALE GENOMIC DNA]</scope>
</reference>
<name>A0ABC8UHN1_9AQUA</name>
<dbReference type="Proteomes" id="UP001642360">
    <property type="component" value="Unassembled WGS sequence"/>
</dbReference>
<dbReference type="InterPro" id="IPR050466">
    <property type="entry name" value="Carboxylest/Gibb_receptor"/>
</dbReference>
<keyword evidence="4" id="KW-1185">Reference proteome</keyword>
<dbReference type="InterPro" id="IPR013094">
    <property type="entry name" value="AB_hydrolase_3"/>
</dbReference>
<feature type="domain" description="Alpha/beta hydrolase fold-3" evidence="2">
    <location>
        <begin position="85"/>
        <end position="308"/>
    </location>
</feature>
<dbReference type="Pfam" id="PF07859">
    <property type="entry name" value="Abhydrolase_3"/>
    <property type="match status" value="1"/>
</dbReference>
<comment type="similarity">
    <text evidence="1">Belongs to the 'GDXG' lipolytic enzyme family.</text>
</comment>
<organism evidence="3 4">
    <name type="scientific">Ilex paraguariensis</name>
    <name type="common">yerba mate</name>
    <dbReference type="NCBI Taxonomy" id="185542"/>
    <lineage>
        <taxon>Eukaryota</taxon>
        <taxon>Viridiplantae</taxon>
        <taxon>Streptophyta</taxon>
        <taxon>Embryophyta</taxon>
        <taxon>Tracheophyta</taxon>
        <taxon>Spermatophyta</taxon>
        <taxon>Magnoliopsida</taxon>
        <taxon>eudicotyledons</taxon>
        <taxon>Gunneridae</taxon>
        <taxon>Pentapetalae</taxon>
        <taxon>asterids</taxon>
        <taxon>campanulids</taxon>
        <taxon>Aquifoliales</taxon>
        <taxon>Aquifoliaceae</taxon>
        <taxon>Ilex</taxon>
    </lineage>
</organism>